<sequence length="410" mass="45810">MMKILPALIAATSLAPADKIRQDLQGWAIEAGVADSTLSWLYPLLGVCAICLLACLCAAAFRYVVQPLVLKLVEKTASKWDDYLFNPRVLQAVRRLIPPLVCYSLFPLVFARGSSLLAFLLKVSAVYLVIVSILLVTAFIRSLYDISNEHRTLRDRPLKGVYQMATLVTFLVGIIIVVSIIMDTNLTTIVAGLGASAAVMALVFRDTILGLVAGVQLTANDMLRPGDWITVERHGANGFVKEVTLTTVKVQNFDNTITTIPPYLLVSESFRNMRAMWNSGGRRMKVSVHLDANSLRFCSPEELAGYAERGYIDDELAHSAEPVANTEAFRDHMLRYMNRHPDANGDYLSMVRMLQPTPEGLPMELYCFCRYTEWKPFERFQSQVLDYALVVAREFGLRIYQRVASGDVKP</sequence>
<comment type="subcellular location">
    <subcellularLocation>
        <location evidence="1">Membrane</location>
    </subcellularLocation>
</comment>
<dbReference type="SUPFAM" id="SSF50182">
    <property type="entry name" value="Sm-like ribonucleoproteins"/>
    <property type="match status" value="1"/>
</dbReference>
<feature type="transmembrane region" description="Helical" evidence="5">
    <location>
        <begin position="188"/>
        <end position="215"/>
    </location>
</feature>
<dbReference type="GO" id="GO:0005886">
    <property type="term" value="C:plasma membrane"/>
    <property type="evidence" value="ECO:0007669"/>
    <property type="project" value="TreeGrafter"/>
</dbReference>
<dbReference type="Proteomes" id="UP000824055">
    <property type="component" value="Unassembled WGS sequence"/>
</dbReference>
<evidence type="ECO:0000256" key="2">
    <source>
        <dbReference type="ARBA" id="ARBA00022692"/>
    </source>
</evidence>
<evidence type="ECO:0000256" key="1">
    <source>
        <dbReference type="ARBA" id="ARBA00004370"/>
    </source>
</evidence>
<evidence type="ECO:0000313" key="8">
    <source>
        <dbReference type="Proteomes" id="UP000824055"/>
    </source>
</evidence>
<proteinExistence type="predicted"/>
<dbReference type="AlphaFoldDB" id="A0A9D2FX19"/>
<name>A0A9D2FX19_9BACT</name>
<dbReference type="EMBL" id="DXBE01000029">
    <property type="protein sequence ID" value="HIZ68954.1"/>
    <property type="molecule type" value="Genomic_DNA"/>
</dbReference>
<comment type="caution">
    <text evidence="7">The sequence shown here is derived from an EMBL/GenBank/DDBJ whole genome shotgun (WGS) entry which is preliminary data.</text>
</comment>
<feature type="transmembrane region" description="Helical" evidence="5">
    <location>
        <begin position="119"/>
        <end position="140"/>
    </location>
</feature>
<keyword evidence="4 5" id="KW-0472">Membrane</keyword>
<evidence type="ECO:0000259" key="6">
    <source>
        <dbReference type="Pfam" id="PF00924"/>
    </source>
</evidence>
<feature type="domain" description="Mechanosensitive ion channel MscS" evidence="6">
    <location>
        <begin position="206"/>
        <end position="274"/>
    </location>
</feature>
<evidence type="ECO:0000256" key="3">
    <source>
        <dbReference type="ARBA" id="ARBA00022989"/>
    </source>
</evidence>
<organism evidence="7 8">
    <name type="scientific">Candidatus Prevotella avicola</name>
    <dbReference type="NCBI Taxonomy" id="2838738"/>
    <lineage>
        <taxon>Bacteria</taxon>
        <taxon>Pseudomonadati</taxon>
        <taxon>Bacteroidota</taxon>
        <taxon>Bacteroidia</taxon>
        <taxon>Bacteroidales</taxon>
        <taxon>Prevotellaceae</taxon>
        <taxon>Prevotella</taxon>
    </lineage>
</organism>
<evidence type="ECO:0000313" key="7">
    <source>
        <dbReference type="EMBL" id="HIZ68954.1"/>
    </source>
</evidence>
<dbReference type="PANTHER" id="PTHR30414">
    <property type="entry name" value="MINICONDUCTANCE MECHANOSENSITIVE CHANNEL YBDG"/>
    <property type="match status" value="1"/>
</dbReference>
<dbReference type="InterPro" id="IPR006685">
    <property type="entry name" value="MscS_channel_2nd"/>
</dbReference>
<feature type="transmembrane region" description="Helical" evidence="5">
    <location>
        <begin position="41"/>
        <end position="65"/>
    </location>
</feature>
<dbReference type="InterPro" id="IPR023408">
    <property type="entry name" value="MscS_beta-dom_sf"/>
</dbReference>
<keyword evidence="2 5" id="KW-0812">Transmembrane</keyword>
<keyword evidence="3 5" id="KW-1133">Transmembrane helix</keyword>
<dbReference type="GO" id="GO:0008381">
    <property type="term" value="F:mechanosensitive monoatomic ion channel activity"/>
    <property type="evidence" value="ECO:0007669"/>
    <property type="project" value="InterPro"/>
</dbReference>
<reference evidence="7" key="1">
    <citation type="journal article" date="2021" name="PeerJ">
        <title>Extensive microbial diversity within the chicken gut microbiome revealed by metagenomics and culture.</title>
        <authorList>
            <person name="Gilroy R."/>
            <person name="Ravi A."/>
            <person name="Getino M."/>
            <person name="Pursley I."/>
            <person name="Horton D.L."/>
            <person name="Alikhan N.F."/>
            <person name="Baker D."/>
            <person name="Gharbi K."/>
            <person name="Hall N."/>
            <person name="Watson M."/>
            <person name="Adriaenssens E.M."/>
            <person name="Foster-Nyarko E."/>
            <person name="Jarju S."/>
            <person name="Secka A."/>
            <person name="Antonio M."/>
            <person name="Oren A."/>
            <person name="Chaudhuri R.R."/>
            <person name="La Ragione R."/>
            <person name="Hildebrand F."/>
            <person name="Pallen M.J."/>
        </authorList>
    </citation>
    <scope>NUCLEOTIDE SEQUENCE</scope>
    <source>
        <strain evidence="7">ChiHecec3B27-8219</strain>
    </source>
</reference>
<reference evidence="7" key="2">
    <citation type="submission" date="2021-04" db="EMBL/GenBank/DDBJ databases">
        <authorList>
            <person name="Gilroy R."/>
        </authorList>
    </citation>
    <scope>NUCLEOTIDE SEQUENCE</scope>
    <source>
        <strain evidence="7">ChiHecec3B27-8219</strain>
    </source>
</reference>
<evidence type="ECO:0000256" key="4">
    <source>
        <dbReference type="ARBA" id="ARBA00023136"/>
    </source>
</evidence>
<dbReference type="GO" id="GO:0071470">
    <property type="term" value="P:cellular response to osmotic stress"/>
    <property type="evidence" value="ECO:0007669"/>
    <property type="project" value="InterPro"/>
</dbReference>
<dbReference type="InterPro" id="IPR010920">
    <property type="entry name" value="LSM_dom_sf"/>
</dbReference>
<dbReference type="Pfam" id="PF00924">
    <property type="entry name" value="MS_channel_2nd"/>
    <property type="match status" value="1"/>
</dbReference>
<protein>
    <submittedName>
        <fullName evidence="7">Mechanosensitive ion channel family protein</fullName>
    </submittedName>
</protein>
<gene>
    <name evidence="7" type="ORF">H9966_03580</name>
</gene>
<dbReference type="InterPro" id="IPR030192">
    <property type="entry name" value="YbdG"/>
</dbReference>
<evidence type="ECO:0000256" key="5">
    <source>
        <dbReference type="SAM" id="Phobius"/>
    </source>
</evidence>
<feature type="transmembrane region" description="Helical" evidence="5">
    <location>
        <begin position="161"/>
        <end position="182"/>
    </location>
</feature>
<accession>A0A9D2FX19</accession>
<dbReference type="Gene3D" id="2.30.30.60">
    <property type="match status" value="1"/>
</dbReference>
<dbReference type="PANTHER" id="PTHR30414:SF0">
    <property type="entry name" value="MINICONDUCTANCE MECHANOSENSITIVE CHANNEL YBDG"/>
    <property type="match status" value="1"/>
</dbReference>